<keyword evidence="2" id="KW-0472">Membrane</keyword>
<dbReference type="Proteomes" id="UP001279410">
    <property type="component" value="Unassembled WGS sequence"/>
</dbReference>
<gene>
    <name evidence="3" type="ORF">AKAME5_002948000</name>
</gene>
<reference evidence="3" key="1">
    <citation type="submission" date="2022-08" db="EMBL/GenBank/DDBJ databases">
        <title>Genome sequencing of akame (Lates japonicus).</title>
        <authorList>
            <person name="Hashiguchi Y."/>
            <person name="Takahashi H."/>
        </authorList>
    </citation>
    <scope>NUCLEOTIDE SEQUENCE</scope>
    <source>
        <strain evidence="3">Kochi</strain>
    </source>
</reference>
<keyword evidence="2" id="KW-1133">Transmembrane helix</keyword>
<evidence type="ECO:0000256" key="1">
    <source>
        <dbReference type="SAM" id="Coils"/>
    </source>
</evidence>
<feature type="non-terminal residue" evidence="3">
    <location>
        <position position="1"/>
    </location>
</feature>
<feature type="coiled-coil region" evidence="1">
    <location>
        <begin position="147"/>
        <end position="185"/>
    </location>
</feature>
<proteinExistence type="predicted"/>
<keyword evidence="1" id="KW-0175">Coiled coil</keyword>
<dbReference type="AlphaFoldDB" id="A0AAD3M123"/>
<evidence type="ECO:0000256" key="2">
    <source>
        <dbReference type="SAM" id="Phobius"/>
    </source>
</evidence>
<comment type="caution">
    <text evidence="3">The sequence shown here is derived from an EMBL/GenBank/DDBJ whole genome shotgun (WGS) entry which is preliminary data.</text>
</comment>
<organism evidence="3 4">
    <name type="scientific">Lates japonicus</name>
    <name type="common">Japanese lates</name>
    <dbReference type="NCBI Taxonomy" id="270547"/>
    <lineage>
        <taxon>Eukaryota</taxon>
        <taxon>Metazoa</taxon>
        <taxon>Chordata</taxon>
        <taxon>Craniata</taxon>
        <taxon>Vertebrata</taxon>
        <taxon>Euteleostomi</taxon>
        <taxon>Actinopterygii</taxon>
        <taxon>Neopterygii</taxon>
        <taxon>Teleostei</taxon>
        <taxon>Neoteleostei</taxon>
        <taxon>Acanthomorphata</taxon>
        <taxon>Carangaria</taxon>
        <taxon>Carangaria incertae sedis</taxon>
        <taxon>Centropomidae</taxon>
        <taxon>Lates</taxon>
    </lineage>
</organism>
<name>A0AAD3M123_LATJO</name>
<evidence type="ECO:0000313" key="3">
    <source>
        <dbReference type="EMBL" id="GLD45520.1"/>
    </source>
</evidence>
<feature type="transmembrane region" description="Helical" evidence="2">
    <location>
        <begin position="86"/>
        <end position="111"/>
    </location>
</feature>
<dbReference type="EMBL" id="BRZM01006208">
    <property type="protein sequence ID" value="GLD45520.1"/>
    <property type="molecule type" value="Genomic_DNA"/>
</dbReference>
<sequence>MENTTGLKLDVTVNTPTGHRMLQLRDEQPLKPQLRAFRALVFHHAVFFLLTRHCGGQPQMNKTNQTRDTHIHVPDDVFVTCHESNVHVLVIVAAGFLFIASIAVFIVVWKWRQNKSRRNKMKYFSETEPVQELEKKAEEPEGKVEVMEILMGQRNQQENLRDKLKSELKEVETEMTEKRKQLDNRNRWFLSNIFPDEVKTLLAETCQELVKRRAGLEELNRMLHRRDGWSFKPQLRAISALVFHHVVVFFLLTRHCG</sequence>
<accession>A0AAD3M123</accession>
<keyword evidence="2" id="KW-0812">Transmembrane</keyword>
<keyword evidence="4" id="KW-1185">Reference proteome</keyword>
<evidence type="ECO:0000313" key="4">
    <source>
        <dbReference type="Proteomes" id="UP001279410"/>
    </source>
</evidence>
<protein>
    <submittedName>
        <fullName evidence="3">Butyrophilin subfamily 3 member A2-like protein</fullName>
    </submittedName>
</protein>